<dbReference type="Pfam" id="PF00106">
    <property type="entry name" value="adh_short"/>
    <property type="match status" value="1"/>
</dbReference>
<sequence>MGMLFSVSCNSNNRLNGKTALITGANSGIGKTTAKDFYIRGARVILACRDIEKAKTTICTIQQQCESKENLGELEAVELDLSSLQSVRECAKAILEKEKQINILINNAGVMMCPFSRTEDGYETQFATNHLGHFLLTLLLLPRIIKSAPARIINVSSSAHSFTPMDFSDINWEKRTYSPMGAYSQSKLSNILFTKELATRLKENNIQGVNIYSLHPGVIRTNLGRHVSKKIYFPGLHWLWRNVAPYIIKNPEQGAQTQIYCAVDEKCANETGLYYSNCKVIEPSADAKNEQFAKQLWEISLNMVGLDENFNPFKT</sequence>
<dbReference type="PRINTS" id="PR00080">
    <property type="entry name" value="SDRFAMILY"/>
</dbReference>
<name>A0A6P7GTJ3_DIAVI</name>
<proteinExistence type="inferred from homology"/>
<reference evidence="3 4" key="1">
    <citation type="submission" date="2025-04" db="UniProtKB">
        <authorList>
            <consortium name="RefSeq"/>
        </authorList>
    </citation>
    <scope>IDENTIFICATION</scope>
    <source>
        <tissue evidence="3 4">Whole insect</tissue>
    </source>
</reference>
<dbReference type="RefSeq" id="XP_028148677.1">
    <property type="nucleotide sequence ID" value="XM_028292876.1"/>
</dbReference>
<dbReference type="SUPFAM" id="SSF51735">
    <property type="entry name" value="NAD(P)-binding Rossmann-fold domains"/>
    <property type="match status" value="1"/>
</dbReference>
<dbReference type="GO" id="GO:0016491">
    <property type="term" value="F:oxidoreductase activity"/>
    <property type="evidence" value="ECO:0007669"/>
    <property type="project" value="UniProtKB-KW"/>
</dbReference>
<dbReference type="InterPro" id="IPR002347">
    <property type="entry name" value="SDR_fam"/>
</dbReference>
<dbReference type="OrthoDB" id="191139at2759"/>
<dbReference type="InterPro" id="IPR036291">
    <property type="entry name" value="NAD(P)-bd_dom_sf"/>
</dbReference>
<protein>
    <submittedName>
        <fullName evidence="3 4">Retinol dehydrogenase 11-like</fullName>
    </submittedName>
</protein>
<accession>A0A6P7GTJ3</accession>
<dbReference type="CDD" id="cd05327">
    <property type="entry name" value="retinol-DH_like_SDR_c_like"/>
    <property type="match status" value="1"/>
</dbReference>
<dbReference type="AlphaFoldDB" id="A0A6P7GTJ3"/>
<evidence type="ECO:0000313" key="3">
    <source>
        <dbReference type="RefSeq" id="XP_028148677.1"/>
    </source>
</evidence>
<dbReference type="PANTHER" id="PTHR43157">
    <property type="entry name" value="PHOSPHATIDYLINOSITOL-GLYCAN BIOSYNTHESIS CLASS F PROTEIN-RELATED"/>
    <property type="match status" value="1"/>
</dbReference>
<organism evidence="4">
    <name type="scientific">Diabrotica virgifera virgifera</name>
    <name type="common">western corn rootworm</name>
    <dbReference type="NCBI Taxonomy" id="50390"/>
    <lineage>
        <taxon>Eukaryota</taxon>
        <taxon>Metazoa</taxon>
        <taxon>Ecdysozoa</taxon>
        <taxon>Arthropoda</taxon>
        <taxon>Hexapoda</taxon>
        <taxon>Insecta</taxon>
        <taxon>Pterygota</taxon>
        <taxon>Neoptera</taxon>
        <taxon>Endopterygota</taxon>
        <taxon>Coleoptera</taxon>
        <taxon>Polyphaga</taxon>
        <taxon>Cucujiformia</taxon>
        <taxon>Chrysomeloidea</taxon>
        <taxon>Chrysomelidae</taxon>
        <taxon>Galerucinae</taxon>
        <taxon>Diabroticina</taxon>
        <taxon>Diabroticites</taxon>
        <taxon>Diabrotica</taxon>
    </lineage>
</organism>
<dbReference type="Gene3D" id="3.40.50.720">
    <property type="entry name" value="NAD(P)-binding Rossmann-like Domain"/>
    <property type="match status" value="1"/>
</dbReference>
<evidence type="ECO:0000313" key="4">
    <source>
        <dbReference type="RefSeq" id="XP_028148678.1"/>
    </source>
</evidence>
<dbReference type="PRINTS" id="PR00081">
    <property type="entry name" value="GDHRDH"/>
</dbReference>
<evidence type="ECO:0000256" key="1">
    <source>
        <dbReference type="ARBA" id="ARBA00023002"/>
    </source>
</evidence>
<evidence type="ECO:0000256" key="2">
    <source>
        <dbReference type="RuleBase" id="RU000363"/>
    </source>
</evidence>
<dbReference type="RefSeq" id="XP_028148678.1">
    <property type="nucleotide sequence ID" value="XM_028292877.1"/>
</dbReference>
<comment type="similarity">
    <text evidence="2">Belongs to the short-chain dehydrogenases/reductases (SDR) family.</text>
</comment>
<keyword evidence="1" id="KW-0560">Oxidoreductase</keyword>
<dbReference type="PANTHER" id="PTHR43157:SF73">
    <property type="entry name" value="WW DOMAIN-CONTAINING OXIDOREDUCTASE-LIKE PROTEIN"/>
    <property type="match status" value="1"/>
</dbReference>
<gene>
    <name evidence="3 4" type="primary">LOC114342085</name>
</gene>